<dbReference type="Gene3D" id="3.40.50.10540">
    <property type="entry name" value="Crotonobetainyl-coa:carnitine coa-transferase, domain 1"/>
    <property type="match status" value="1"/>
</dbReference>
<dbReference type="Proteomes" id="UP001519343">
    <property type="component" value="Unassembled WGS sequence"/>
</dbReference>
<organism evidence="2 3">
    <name type="scientific">Ammoniphilus resinae</name>
    <dbReference type="NCBI Taxonomy" id="861532"/>
    <lineage>
        <taxon>Bacteria</taxon>
        <taxon>Bacillati</taxon>
        <taxon>Bacillota</taxon>
        <taxon>Bacilli</taxon>
        <taxon>Bacillales</taxon>
        <taxon>Paenibacillaceae</taxon>
        <taxon>Aneurinibacillus group</taxon>
        <taxon>Ammoniphilus</taxon>
    </lineage>
</organism>
<evidence type="ECO:0000313" key="2">
    <source>
        <dbReference type="EMBL" id="MBP1930835.1"/>
    </source>
</evidence>
<dbReference type="SUPFAM" id="SSF89796">
    <property type="entry name" value="CoA-transferase family III (CaiB/BaiF)"/>
    <property type="match status" value="1"/>
</dbReference>
<comment type="caution">
    <text evidence="2">The sequence shown here is derived from an EMBL/GenBank/DDBJ whole genome shotgun (WGS) entry which is preliminary data.</text>
</comment>
<reference evidence="2 3" key="1">
    <citation type="submission" date="2021-03" db="EMBL/GenBank/DDBJ databases">
        <title>Genomic Encyclopedia of Type Strains, Phase IV (KMG-IV): sequencing the most valuable type-strain genomes for metagenomic binning, comparative biology and taxonomic classification.</title>
        <authorList>
            <person name="Goeker M."/>
        </authorList>
    </citation>
    <scope>NUCLEOTIDE SEQUENCE [LARGE SCALE GENOMIC DNA]</scope>
    <source>
        <strain evidence="2 3">DSM 24738</strain>
    </source>
</reference>
<evidence type="ECO:0000313" key="3">
    <source>
        <dbReference type="Proteomes" id="UP001519343"/>
    </source>
</evidence>
<keyword evidence="1" id="KW-0808">Transferase</keyword>
<accession>A0ABS4GLP8</accession>
<dbReference type="InterPro" id="IPR003673">
    <property type="entry name" value="CoA-Trfase_fam_III"/>
</dbReference>
<dbReference type="PANTHER" id="PTHR48207:SF3">
    <property type="entry name" value="SUCCINATE--HYDROXYMETHYLGLUTARATE COA-TRANSFERASE"/>
    <property type="match status" value="1"/>
</dbReference>
<dbReference type="InterPro" id="IPR050483">
    <property type="entry name" value="CoA-transferase_III_domain"/>
</dbReference>
<dbReference type="RefSeq" id="WP_209808955.1">
    <property type="nucleotide sequence ID" value="NZ_JAGGKT010000002.1"/>
</dbReference>
<name>A0ABS4GLP8_9BACL</name>
<dbReference type="Pfam" id="PF02515">
    <property type="entry name" value="CoA_transf_3"/>
    <property type="match status" value="1"/>
</dbReference>
<gene>
    <name evidence="2" type="ORF">J2Z37_000832</name>
</gene>
<dbReference type="Gene3D" id="3.30.1540.10">
    <property type="entry name" value="formyl-coa transferase, domain 3"/>
    <property type="match status" value="1"/>
</dbReference>
<dbReference type="PANTHER" id="PTHR48207">
    <property type="entry name" value="SUCCINATE--HYDROXYMETHYLGLUTARATE COA-TRANSFERASE"/>
    <property type="match status" value="1"/>
</dbReference>
<sequence length="395" mass="43547">MKPLEGVKILSIEQYGAGPFATLHLADLGAEVIKIEDPSTGGEVSRSVVPYAEHGDSLFFQTFNRNKKSITLNLKSSEGIEMFRELTKHADAVFNNLRGDVPEKLGITYQALKDVNPKIVTCTLSGFGTSGSRKADPAYDYLLQAMLGHMSLTGEPGGPPTKYGISIIDFSTGMMGALALMIGIFQSRIHGLGCDVDISMFDTAAWELTYLATWHLTKGYEPPRTANSAHPALVPSQLFPTKDGHLIVMCNKEKFFPILCELLGAPELAADELFKDFTARFHNKELLIPQLIALFQNEDTATWLERLRGKVPVAPVNSVEQALQEPLIKEREMIVDVEHPHFEQLKMLGQPIKLSTFQPQYHAGPALGAHNDEIYGKMLQLTSSDLAILREKGIV</sequence>
<dbReference type="EMBL" id="JAGGKT010000002">
    <property type="protein sequence ID" value="MBP1930835.1"/>
    <property type="molecule type" value="Genomic_DNA"/>
</dbReference>
<protein>
    <submittedName>
        <fullName evidence="2">Crotonobetainyl-CoA:carnitine CoA-transferase CaiB-like acyl-CoA transferase</fullName>
    </submittedName>
</protein>
<evidence type="ECO:0000256" key="1">
    <source>
        <dbReference type="ARBA" id="ARBA00022679"/>
    </source>
</evidence>
<keyword evidence="3" id="KW-1185">Reference proteome</keyword>
<dbReference type="InterPro" id="IPR044855">
    <property type="entry name" value="CoA-Trfase_III_dom3_sf"/>
</dbReference>
<dbReference type="InterPro" id="IPR023606">
    <property type="entry name" value="CoA-Trfase_III_dom_1_sf"/>
</dbReference>
<proteinExistence type="predicted"/>